<organism evidence="1 2">
    <name type="scientific">Natronosporangium hydrolyticum</name>
    <dbReference type="NCBI Taxonomy" id="2811111"/>
    <lineage>
        <taxon>Bacteria</taxon>
        <taxon>Bacillati</taxon>
        <taxon>Actinomycetota</taxon>
        <taxon>Actinomycetes</taxon>
        <taxon>Micromonosporales</taxon>
        <taxon>Micromonosporaceae</taxon>
        <taxon>Natronosporangium</taxon>
    </lineage>
</organism>
<reference evidence="1" key="1">
    <citation type="submission" date="2021-02" db="EMBL/GenBank/DDBJ databases">
        <title>Natrosporangium hydrolyticum gen. nov., sp. nov, a haloalkaliphilic actinobacterium from a soda solonchak soil.</title>
        <authorList>
            <person name="Sorokin D.Y."/>
            <person name="Khijniak T.V."/>
            <person name="Zakharycheva A.P."/>
            <person name="Boueva O.V."/>
            <person name="Ariskina E.V."/>
            <person name="Hahnke R.L."/>
            <person name="Bunk B."/>
            <person name="Sproer C."/>
            <person name="Schumann P."/>
            <person name="Evtushenko L.I."/>
            <person name="Kublanov I.V."/>
        </authorList>
    </citation>
    <scope>NUCLEOTIDE SEQUENCE</scope>
    <source>
        <strain evidence="1">DSM 106523</strain>
    </source>
</reference>
<dbReference type="EMBL" id="CP070499">
    <property type="protein sequence ID" value="QSB12562.1"/>
    <property type="molecule type" value="Genomic_DNA"/>
</dbReference>
<dbReference type="AlphaFoldDB" id="A0A895Y8G6"/>
<accession>A0A895Y8G6</accession>
<keyword evidence="2" id="KW-1185">Reference proteome</keyword>
<sequence length="107" mass="12611">MAQARVLYEDGRPYTVPDSLEELTGPTAGVVELPLRLDWSEQGRYDLSDERQRNLMYERVIRESMRVEDLRAFVHGPTLANVWRQLWLPRKVRTLWESRFPSLPRAA</sequence>
<name>A0A895Y8G6_9ACTN</name>
<dbReference type="Proteomes" id="UP000662857">
    <property type="component" value="Chromosome"/>
</dbReference>
<proteinExistence type="predicted"/>
<gene>
    <name evidence="1" type="ORF">JQS43_12580</name>
</gene>
<dbReference type="RefSeq" id="WP_239674597.1">
    <property type="nucleotide sequence ID" value="NZ_CP070499.1"/>
</dbReference>
<evidence type="ECO:0000313" key="1">
    <source>
        <dbReference type="EMBL" id="QSB12562.1"/>
    </source>
</evidence>
<evidence type="ECO:0000313" key="2">
    <source>
        <dbReference type="Proteomes" id="UP000662857"/>
    </source>
</evidence>
<protein>
    <submittedName>
        <fullName evidence="1">Uncharacterized protein</fullName>
    </submittedName>
</protein>
<dbReference type="KEGG" id="nhy:JQS43_12580"/>